<dbReference type="CDD" id="cd06261">
    <property type="entry name" value="TM_PBP2"/>
    <property type="match status" value="1"/>
</dbReference>
<evidence type="ECO:0000256" key="8">
    <source>
        <dbReference type="ARBA" id="ARBA00023136"/>
    </source>
</evidence>
<feature type="transmembrane region" description="Helical" evidence="9">
    <location>
        <begin position="220"/>
        <end position="241"/>
    </location>
</feature>
<evidence type="ECO:0000256" key="2">
    <source>
        <dbReference type="ARBA" id="ARBA00007069"/>
    </source>
</evidence>
<evidence type="ECO:0000259" key="12">
    <source>
        <dbReference type="PROSITE" id="PS50928"/>
    </source>
</evidence>
<feature type="transmembrane region" description="Helical" evidence="9">
    <location>
        <begin position="121"/>
        <end position="141"/>
    </location>
</feature>
<dbReference type="InterPro" id="IPR051124">
    <property type="entry name" value="Phosphate_Transport_Permease"/>
</dbReference>
<dbReference type="PROSITE" id="PS50928">
    <property type="entry name" value="ABC_TM1"/>
    <property type="match status" value="1"/>
</dbReference>
<evidence type="ECO:0000256" key="9">
    <source>
        <dbReference type="RuleBase" id="RU363032"/>
    </source>
</evidence>
<sequence>MTEQVTEARDPKSSPITKSSGNASGDKIFAGLSYGAGALILVVLAFVAIFLVTESLPALAPTLFSDQDSISSADNFWVYVVPLIGGTIMASFIAILIATPVAIGIALYISHYAPRRISTPVGYVIDLLAAIPSVVYGAWGMLTLSTALVPVYGWLHDVLGFIPFFSGDPSTTGRTLLTSGVVLAVMILPIITALCREIFLQTPKLHEEAALALGATQWEMIRMTVFPFARAGIISSVMLGLGRALGETMAVTLVLSGGVFTLSLISSGNQTIPSEIALNFPEAFGMRQSELVAAGLMLFIITLAVNMVARAIVNRNKEFSGAN</sequence>
<dbReference type="PANTHER" id="PTHR30425">
    <property type="entry name" value="PHOSPHATE TRANSPORT SYSTEM PERMEASE PROTEIN PST"/>
    <property type="match status" value="1"/>
</dbReference>
<feature type="transmembrane region" description="Helical" evidence="9">
    <location>
        <begin position="28"/>
        <end position="52"/>
    </location>
</feature>
<name>A0A2H1L5U3_9MICO</name>
<feature type="transmembrane region" description="Helical" evidence="9">
    <location>
        <begin position="147"/>
        <end position="165"/>
    </location>
</feature>
<dbReference type="Proteomes" id="UP000234462">
    <property type="component" value="Unassembled WGS sequence"/>
</dbReference>
<feature type="transmembrane region" description="Helical" evidence="9">
    <location>
        <begin position="253"/>
        <end position="272"/>
    </location>
</feature>
<reference evidence="14" key="1">
    <citation type="submission" date="2017-03" db="EMBL/GenBank/DDBJ databases">
        <authorList>
            <person name="Monnet C."/>
        </authorList>
    </citation>
    <scope>NUCLEOTIDE SEQUENCE [LARGE SCALE GENOMIC DNA]</scope>
    <source>
        <strain evidence="14">SJ5-8</strain>
    </source>
</reference>
<gene>
    <name evidence="13" type="ORF">BJEO58_01330</name>
</gene>
<dbReference type="EMBL" id="FXZM01000005">
    <property type="protein sequence ID" value="SMY11743.1"/>
    <property type="molecule type" value="Genomic_DNA"/>
</dbReference>
<dbReference type="SUPFAM" id="SSF161098">
    <property type="entry name" value="MetI-like"/>
    <property type="match status" value="1"/>
</dbReference>
<feature type="transmembrane region" description="Helical" evidence="9">
    <location>
        <begin position="76"/>
        <end position="109"/>
    </location>
</feature>
<evidence type="ECO:0000256" key="4">
    <source>
        <dbReference type="ARBA" id="ARBA00022475"/>
    </source>
</evidence>
<accession>A0A2H1L5U3</accession>
<evidence type="ECO:0000256" key="3">
    <source>
        <dbReference type="ARBA" id="ARBA00022448"/>
    </source>
</evidence>
<dbReference type="AlphaFoldDB" id="A0A2H1L5U3"/>
<dbReference type="OrthoDB" id="9785113at2"/>
<comment type="similarity">
    <text evidence="2 10">Belongs to the binding-protein-dependent transport system permease family. CysTW subfamily.</text>
</comment>
<feature type="region of interest" description="Disordered" evidence="11">
    <location>
        <begin position="1"/>
        <end position="21"/>
    </location>
</feature>
<evidence type="ECO:0000256" key="7">
    <source>
        <dbReference type="ARBA" id="ARBA00022989"/>
    </source>
</evidence>
<keyword evidence="14" id="KW-1185">Reference proteome</keyword>
<feature type="transmembrane region" description="Helical" evidence="9">
    <location>
        <begin position="177"/>
        <end position="200"/>
    </location>
</feature>
<dbReference type="GO" id="GO:0005886">
    <property type="term" value="C:plasma membrane"/>
    <property type="evidence" value="ECO:0007669"/>
    <property type="project" value="UniProtKB-SubCell"/>
</dbReference>
<feature type="transmembrane region" description="Helical" evidence="9">
    <location>
        <begin position="292"/>
        <end position="313"/>
    </location>
</feature>
<evidence type="ECO:0000256" key="11">
    <source>
        <dbReference type="SAM" id="MobiDB-lite"/>
    </source>
</evidence>
<dbReference type="GO" id="GO:0006817">
    <property type="term" value="P:phosphate ion transport"/>
    <property type="evidence" value="ECO:0007669"/>
    <property type="project" value="UniProtKB-KW"/>
</dbReference>
<keyword evidence="7 9" id="KW-1133">Transmembrane helix</keyword>
<dbReference type="Pfam" id="PF00528">
    <property type="entry name" value="BPD_transp_1"/>
    <property type="match status" value="1"/>
</dbReference>
<keyword evidence="3 9" id="KW-0813">Transport</keyword>
<keyword evidence="5 10" id="KW-0592">Phosphate transport</keyword>
<evidence type="ECO:0000256" key="10">
    <source>
        <dbReference type="RuleBase" id="RU363054"/>
    </source>
</evidence>
<dbReference type="GO" id="GO:0005315">
    <property type="term" value="F:phosphate transmembrane transporter activity"/>
    <property type="evidence" value="ECO:0007669"/>
    <property type="project" value="InterPro"/>
</dbReference>
<comment type="function">
    <text evidence="10">Part of the binding-protein-dependent transport system for phosphate; probably responsible for the translocation of the substrate across the membrane.</text>
</comment>
<dbReference type="NCBIfam" id="TIGR02138">
    <property type="entry name" value="phosphate_pstC"/>
    <property type="match status" value="1"/>
</dbReference>
<evidence type="ECO:0000256" key="1">
    <source>
        <dbReference type="ARBA" id="ARBA00004651"/>
    </source>
</evidence>
<dbReference type="Gene3D" id="1.10.3720.10">
    <property type="entry name" value="MetI-like"/>
    <property type="match status" value="1"/>
</dbReference>
<evidence type="ECO:0000313" key="14">
    <source>
        <dbReference type="Proteomes" id="UP000234462"/>
    </source>
</evidence>
<proteinExistence type="inferred from homology"/>
<comment type="subcellular location">
    <subcellularLocation>
        <location evidence="1 9">Cell membrane</location>
        <topology evidence="1 9">Multi-pass membrane protein</topology>
    </subcellularLocation>
</comment>
<keyword evidence="6 9" id="KW-0812">Transmembrane</keyword>
<dbReference type="PANTHER" id="PTHR30425:SF1">
    <property type="entry name" value="PHOSPHATE TRANSPORT SYSTEM PERMEASE PROTEIN PSTC"/>
    <property type="match status" value="1"/>
</dbReference>
<keyword evidence="4 10" id="KW-1003">Cell membrane</keyword>
<evidence type="ECO:0000313" key="13">
    <source>
        <dbReference type="EMBL" id="SMY11743.1"/>
    </source>
</evidence>
<dbReference type="InterPro" id="IPR035906">
    <property type="entry name" value="MetI-like_sf"/>
</dbReference>
<feature type="compositionally biased region" description="Basic and acidic residues" evidence="11">
    <location>
        <begin position="1"/>
        <end position="12"/>
    </location>
</feature>
<keyword evidence="8 9" id="KW-0472">Membrane</keyword>
<organism evidence="13 14">
    <name type="scientific">Brevibacterium jeotgali</name>
    <dbReference type="NCBI Taxonomy" id="1262550"/>
    <lineage>
        <taxon>Bacteria</taxon>
        <taxon>Bacillati</taxon>
        <taxon>Actinomycetota</taxon>
        <taxon>Actinomycetes</taxon>
        <taxon>Micrococcales</taxon>
        <taxon>Brevibacteriaceae</taxon>
        <taxon>Brevibacterium</taxon>
    </lineage>
</organism>
<evidence type="ECO:0000256" key="5">
    <source>
        <dbReference type="ARBA" id="ARBA00022592"/>
    </source>
</evidence>
<dbReference type="RefSeq" id="WP_101588697.1">
    <property type="nucleotide sequence ID" value="NZ_FXZM01000005.1"/>
</dbReference>
<evidence type="ECO:0000256" key="6">
    <source>
        <dbReference type="ARBA" id="ARBA00022692"/>
    </source>
</evidence>
<protein>
    <recommendedName>
        <fullName evidence="10">Phosphate transport system permease protein</fullName>
    </recommendedName>
</protein>
<dbReference type="InterPro" id="IPR000515">
    <property type="entry name" value="MetI-like"/>
</dbReference>
<dbReference type="InterPro" id="IPR011864">
    <property type="entry name" value="Phosphate_PstC"/>
</dbReference>
<feature type="domain" description="ABC transmembrane type-1" evidence="12">
    <location>
        <begin position="84"/>
        <end position="309"/>
    </location>
</feature>